<dbReference type="InterPro" id="IPR050708">
    <property type="entry name" value="T6SS_VgrG/RHS"/>
</dbReference>
<evidence type="ECO:0000259" key="2">
    <source>
        <dbReference type="Pfam" id="PF25023"/>
    </source>
</evidence>
<dbReference type="InterPro" id="IPR056823">
    <property type="entry name" value="TEN-like_YD-shell"/>
</dbReference>
<dbReference type="Gene3D" id="2.180.10.10">
    <property type="entry name" value="RHS repeat-associated core"/>
    <property type="match status" value="1"/>
</dbReference>
<name>H5SE84_9BACT</name>
<dbReference type="EMBL" id="AP011690">
    <property type="protein sequence ID" value="BAL54470.1"/>
    <property type="molecule type" value="Genomic_DNA"/>
</dbReference>
<protein>
    <submittedName>
        <fullName evidence="3">Hypothetical conserved protein</fullName>
    </submittedName>
</protein>
<gene>
    <name evidence="3" type="ORF">HGMM_F16E03C09</name>
</gene>
<dbReference type="InterPro" id="IPR022385">
    <property type="entry name" value="Rhs_assc_core"/>
</dbReference>
<sequence length="339" mass="36845">MEVSDEITYDSFGNALSETNPAAGNRFKFTARELDAALSLYYYRARWYDPQLGRFLAEDPLSFSAGDANLYRYVFNNPLRYVDPTGLSWWDKVKGFGRGVVNGVWNFVHEAVLIPVDIGGTFLDLGLGLVDSGFGTNLSFGYEAKSYYGRALEERLRHGDLDGFWDLAGTTAVDAFLLGLPSTYVAIEEAFTEGNLEPLGEVLGTYTGAATLGGAGRGIGARGRTVACRLVPPSPTETTFTVRVGRPVITAKDGTKIRGFTVHGIDRVIIGDARKRPGVRPQALLDAVKRPILIQRGVDPQGRPFVEYIGQDAKVIVNPDTGLVVTAWPLSEAGGNFRP</sequence>
<reference evidence="3" key="1">
    <citation type="journal article" date="2005" name="Environ. Microbiol.">
        <title>Genetic and functional properties of uncultivated thermophilic crenarchaeotes from a subsurface gold mine as revealed by analysis of genome fragments.</title>
        <authorList>
            <person name="Nunoura T."/>
            <person name="Hirayama H."/>
            <person name="Takami H."/>
            <person name="Oida H."/>
            <person name="Nishi S."/>
            <person name="Shimamura S."/>
            <person name="Suzuki Y."/>
            <person name="Inagaki F."/>
            <person name="Takai K."/>
            <person name="Nealson K.H."/>
            <person name="Horikoshi K."/>
        </authorList>
    </citation>
    <scope>NUCLEOTIDE SEQUENCE</scope>
</reference>
<accession>H5SE84</accession>
<evidence type="ECO:0000256" key="1">
    <source>
        <dbReference type="ARBA" id="ARBA00022737"/>
    </source>
</evidence>
<organism evidence="3">
    <name type="scientific">uncultured Planctomycetota bacterium</name>
    <dbReference type="NCBI Taxonomy" id="120965"/>
    <lineage>
        <taxon>Bacteria</taxon>
        <taxon>Pseudomonadati</taxon>
        <taxon>Planctomycetota</taxon>
        <taxon>environmental samples</taxon>
    </lineage>
</organism>
<dbReference type="PANTHER" id="PTHR32305">
    <property type="match status" value="1"/>
</dbReference>
<reference evidence="3" key="2">
    <citation type="journal article" date="2012" name="PLoS ONE">
        <title>A Deeply Branching Thermophilic Bacterium with an Ancient Acetyl-CoA Pathway Dominates a Subsurface Ecosystem.</title>
        <authorList>
            <person name="Takami H."/>
            <person name="Noguchi H."/>
            <person name="Takaki Y."/>
            <person name="Uchiyama I."/>
            <person name="Toyoda A."/>
            <person name="Nishi S."/>
            <person name="Chee G.-J."/>
            <person name="Arai W."/>
            <person name="Nunoura T."/>
            <person name="Itoh T."/>
            <person name="Hattori M."/>
            <person name="Takai K."/>
        </authorList>
    </citation>
    <scope>NUCLEOTIDE SEQUENCE</scope>
</reference>
<feature type="domain" description="Teneurin-like YD-shell" evidence="2">
    <location>
        <begin position="3"/>
        <end position="78"/>
    </location>
</feature>
<keyword evidence="1" id="KW-0677">Repeat</keyword>
<evidence type="ECO:0000313" key="3">
    <source>
        <dbReference type="EMBL" id="BAL54470.1"/>
    </source>
</evidence>
<dbReference type="AlphaFoldDB" id="H5SE84"/>
<dbReference type="PANTHER" id="PTHR32305:SF15">
    <property type="entry name" value="PROTEIN RHSA-RELATED"/>
    <property type="match status" value="1"/>
</dbReference>
<proteinExistence type="predicted"/>
<dbReference type="Pfam" id="PF25023">
    <property type="entry name" value="TEN_YD-shell"/>
    <property type="match status" value="1"/>
</dbReference>
<dbReference type="NCBIfam" id="TIGR03696">
    <property type="entry name" value="Rhs_assc_core"/>
    <property type="match status" value="1"/>
</dbReference>